<reference evidence="2" key="1">
    <citation type="journal article" date="2019" name="Int. J. Syst. Evol. Microbiol.">
        <title>The Global Catalogue of Microorganisms (GCM) 10K type strain sequencing project: providing services to taxonomists for standard genome sequencing and annotation.</title>
        <authorList>
            <consortium name="The Broad Institute Genomics Platform"/>
            <consortium name="The Broad Institute Genome Sequencing Center for Infectious Disease"/>
            <person name="Wu L."/>
            <person name="Ma J."/>
        </authorList>
    </citation>
    <scope>NUCLEOTIDE SEQUENCE [LARGE SCALE GENOMIC DNA]</scope>
    <source>
        <strain evidence="2">CGMCC 4.1530</strain>
    </source>
</reference>
<sequence length="108" mass="12005">MPNEAGLMYGNTFRQVLNDTAQRLRDRQNSPAGLVRINAPDAILLSNNAETLVNAALKGADIVLMPDWQAGELLRQKRFIRLLPEWQAGVSQEKALLPWSIPGRGLSR</sequence>
<evidence type="ECO:0000313" key="1">
    <source>
        <dbReference type="EMBL" id="MFC6361037.1"/>
    </source>
</evidence>
<keyword evidence="2" id="KW-1185">Reference proteome</keyword>
<evidence type="ECO:0000313" key="2">
    <source>
        <dbReference type="Proteomes" id="UP001596215"/>
    </source>
</evidence>
<protein>
    <submittedName>
        <fullName evidence="1">Uncharacterized protein</fullName>
    </submittedName>
</protein>
<name>A0ABW1VMP9_9GAMM</name>
<dbReference type="RefSeq" id="WP_212707127.1">
    <property type="nucleotide sequence ID" value="NZ_BAAAFW010000050.1"/>
</dbReference>
<gene>
    <name evidence="1" type="ORF">ACFP73_02815</name>
</gene>
<dbReference type="EMBL" id="JBHSUC010000002">
    <property type="protein sequence ID" value="MFC6361037.1"/>
    <property type="molecule type" value="Genomic_DNA"/>
</dbReference>
<dbReference type="Proteomes" id="UP001596215">
    <property type="component" value="Unassembled WGS sequence"/>
</dbReference>
<dbReference type="Gene3D" id="3.40.190.290">
    <property type="match status" value="1"/>
</dbReference>
<comment type="caution">
    <text evidence="1">The sequence shown here is derived from an EMBL/GenBank/DDBJ whole genome shotgun (WGS) entry which is preliminary data.</text>
</comment>
<organism evidence="1 2">
    <name type="scientific">Tatumella punctata</name>
    <dbReference type="NCBI Taxonomy" id="399969"/>
    <lineage>
        <taxon>Bacteria</taxon>
        <taxon>Pseudomonadati</taxon>
        <taxon>Pseudomonadota</taxon>
        <taxon>Gammaproteobacteria</taxon>
        <taxon>Enterobacterales</taxon>
        <taxon>Erwiniaceae</taxon>
        <taxon>Tatumella</taxon>
    </lineage>
</organism>
<proteinExistence type="predicted"/>
<accession>A0ABW1VMP9</accession>